<dbReference type="EMBL" id="FLRD01001150">
    <property type="protein sequence ID" value="SBT56639.1"/>
    <property type="molecule type" value="Genomic_DNA"/>
</dbReference>
<evidence type="ECO:0000313" key="5">
    <source>
        <dbReference type="Proteomes" id="UP000078555"/>
    </source>
</evidence>
<evidence type="ECO:0000313" key="4">
    <source>
        <dbReference type="Proteomes" id="UP000078550"/>
    </source>
</evidence>
<reference evidence="4" key="3">
    <citation type="submission" date="2016-05" db="EMBL/GenBank/DDBJ databases">
        <authorList>
            <person name="Naeem Raeece"/>
        </authorList>
    </citation>
    <scope>NUCLEOTIDE SEQUENCE [LARGE SCALE GENOMIC DNA]</scope>
</reference>
<sequence>MLLSSLNALNPDYSCNFCIITLKYGFVSSLSKYENIFERDTDDDGELIKGQCEDILNKHIKNEVNSSFVNPCANGLKYLTDLNENSLFYKPEACRYLSYRLHRELINDKKSSSSIETLYKNFMIGYDEYVELDICGEYIQHINDDLFEKLQKLINLQYNFNNIINVKESADVPPCTYAKNIVSSYDDCLTECHQNDDDDFCNGLEMFRSQYNTFMETGFSCEGMQKLLPSTRKHNIVISILVPVIIVIVISFILFILHKFTPLDMWICHRIFSNISARDNLGEGIDQFTHTSKILNTNSENRNYKLAYSPVEY</sequence>
<dbReference type="Proteomes" id="UP000078550">
    <property type="component" value="Unassembled WGS sequence"/>
</dbReference>
<organism evidence="3 4">
    <name type="scientific">Plasmodium ovale wallikeri</name>
    <dbReference type="NCBI Taxonomy" id="864142"/>
    <lineage>
        <taxon>Eukaryota</taxon>
        <taxon>Sar</taxon>
        <taxon>Alveolata</taxon>
        <taxon>Apicomplexa</taxon>
        <taxon>Aconoidasida</taxon>
        <taxon>Haemosporida</taxon>
        <taxon>Plasmodiidae</taxon>
        <taxon>Plasmodium</taxon>
        <taxon>Plasmodium (Plasmodium)</taxon>
    </lineage>
</organism>
<dbReference type="AlphaFoldDB" id="A0A1A9ARW9"/>
<dbReference type="EMBL" id="FLRE01002626">
    <property type="protein sequence ID" value="SBT58869.1"/>
    <property type="molecule type" value="Genomic_DNA"/>
</dbReference>
<keyword evidence="1" id="KW-0812">Transmembrane</keyword>
<protein>
    <submittedName>
        <fullName evidence="3">PIR Superfamily Protein</fullName>
    </submittedName>
</protein>
<evidence type="ECO:0000313" key="2">
    <source>
        <dbReference type="EMBL" id="SBT56639.1"/>
    </source>
</evidence>
<dbReference type="Pfam" id="PF05795">
    <property type="entry name" value="Plasmodium_Vir"/>
    <property type="match status" value="1"/>
</dbReference>
<evidence type="ECO:0000313" key="3">
    <source>
        <dbReference type="EMBL" id="SBT58869.1"/>
    </source>
</evidence>
<gene>
    <name evidence="2" type="ORF">POVWA1_077420</name>
    <name evidence="3" type="ORF">POVWA2_088720</name>
</gene>
<reference evidence="3" key="1">
    <citation type="submission" date="2016-05" db="EMBL/GenBank/DDBJ databases">
        <authorList>
            <person name="Lavstsen T."/>
            <person name="Jespersen J.S."/>
        </authorList>
    </citation>
    <scope>NUCLEOTIDE SEQUENCE [LARGE SCALE GENOMIC DNA]</scope>
</reference>
<keyword evidence="5" id="KW-1185">Reference proteome</keyword>
<keyword evidence="1" id="KW-0472">Membrane</keyword>
<feature type="transmembrane region" description="Helical" evidence="1">
    <location>
        <begin position="236"/>
        <end position="257"/>
    </location>
</feature>
<dbReference type="Proteomes" id="UP000078555">
    <property type="component" value="Unassembled WGS sequence"/>
</dbReference>
<evidence type="ECO:0000256" key="1">
    <source>
        <dbReference type="SAM" id="Phobius"/>
    </source>
</evidence>
<dbReference type="InterPro" id="IPR008780">
    <property type="entry name" value="Plasmodium_Vir"/>
</dbReference>
<reference evidence="5" key="2">
    <citation type="submission" date="2016-05" db="EMBL/GenBank/DDBJ databases">
        <authorList>
            <person name="Naeem R."/>
        </authorList>
    </citation>
    <scope>NUCLEOTIDE SEQUENCE [LARGE SCALE GENOMIC DNA]</scope>
</reference>
<proteinExistence type="predicted"/>
<accession>A0A1A9ARW9</accession>
<keyword evidence="1" id="KW-1133">Transmembrane helix</keyword>
<name>A0A1A9ARW9_PLAOA</name>